<name>A0A316TW03_9BACT</name>
<evidence type="ECO:0000259" key="2">
    <source>
        <dbReference type="Pfam" id="PF13568"/>
    </source>
</evidence>
<dbReference type="OrthoDB" id="815717at2"/>
<feature type="domain" description="Outer membrane protein beta-barrel" evidence="2">
    <location>
        <begin position="182"/>
        <end position="352"/>
    </location>
</feature>
<gene>
    <name evidence="3" type="ORF">DDZ15_09320</name>
</gene>
<evidence type="ECO:0000313" key="3">
    <source>
        <dbReference type="EMBL" id="PWN06704.1"/>
    </source>
</evidence>
<dbReference type="InterPro" id="IPR025665">
    <property type="entry name" value="Beta-barrel_OMP_2"/>
</dbReference>
<dbReference type="RefSeq" id="WP_109646818.1">
    <property type="nucleotide sequence ID" value="NZ_QGGB01000006.1"/>
</dbReference>
<proteinExistence type="predicted"/>
<evidence type="ECO:0000256" key="1">
    <source>
        <dbReference type="SAM" id="SignalP"/>
    </source>
</evidence>
<feature type="signal peptide" evidence="1">
    <location>
        <begin position="1"/>
        <end position="20"/>
    </location>
</feature>
<dbReference type="EMBL" id="QGGB01000006">
    <property type="protein sequence ID" value="PWN06704.1"/>
    <property type="molecule type" value="Genomic_DNA"/>
</dbReference>
<feature type="chain" id="PRO_5016386120" description="Outer membrane protein beta-barrel domain-containing protein" evidence="1">
    <location>
        <begin position="21"/>
        <end position="388"/>
    </location>
</feature>
<sequence>MRTGIILMAFALFIPAAVSGQSNYIITDTTAVYGIDLLDAGEIENAKYIELRNDESIIRYTPDEVREYGFKDGRIYVSKQIQTPDGIEAVFFERLIQGNLTLYYYPLTENSIFYLERDSTLTPLYSERTSDGSASFRDTLRDLTSDCGNVSDAVNLVRYKKSSLSLLISRYNACELRPFPFVKYGIVSGFNSSSISLISERDILNQSFRDSDFIRDRSFSIGVFVDYPLFESDYSIYSGINYYENSYYSRSGTGNNLSEITVNLSSVEVPVMVRYAYPSTTFRPFFNIGFSYLANLKNESTVYESTLNNNTVEFNIFETSQIVSDHQLGVLAGIGTFYHLRYDRVIFLELRYKAHYYLTKKYLFEADGFRKNNLFRRSGIELVAGFNL</sequence>
<organism evidence="3 4">
    <name type="scientific">Rhodohalobacter mucosus</name>
    <dbReference type="NCBI Taxonomy" id="2079485"/>
    <lineage>
        <taxon>Bacteria</taxon>
        <taxon>Pseudomonadati</taxon>
        <taxon>Balneolota</taxon>
        <taxon>Balneolia</taxon>
        <taxon>Balneolales</taxon>
        <taxon>Balneolaceae</taxon>
        <taxon>Rhodohalobacter</taxon>
    </lineage>
</organism>
<dbReference type="Pfam" id="PF13568">
    <property type="entry name" value="OMP_b-brl_2"/>
    <property type="match status" value="1"/>
</dbReference>
<keyword evidence="4" id="KW-1185">Reference proteome</keyword>
<dbReference type="AlphaFoldDB" id="A0A316TW03"/>
<protein>
    <recommendedName>
        <fullName evidence="2">Outer membrane protein beta-barrel domain-containing protein</fullName>
    </recommendedName>
</protein>
<accession>A0A316TW03</accession>
<reference evidence="3 4" key="1">
    <citation type="submission" date="2018-05" db="EMBL/GenBank/DDBJ databases">
        <title>Rhodohalobacter halophilus gen. nov., sp. nov., a moderately halophilic member of the family Balneolaceae.</title>
        <authorList>
            <person name="Liu Z.-W."/>
        </authorList>
    </citation>
    <scope>NUCLEOTIDE SEQUENCE [LARGE SCALE GENOMIC DNA]</scope>
    <source>
        <strain evidence="3 4">8A47</strain>
    </source>
</reference>
<comment type="caution">
    <text evidence="3">The sequence shown here is derived from an EMBL/GenBank/DDBJ whole genome shotgun (WGS) entry which is preliminary data.</text>
</comment>
<keyword evidence="1" id="KW-0732">Signal</keyword>
<dbReference type="Proteomes" id="UP000245533">
    <property type="component" value="Unassembled WGS sequence"/>
</dbReference>
<evidence type="ECO:0000313" key="4">
    <source>
        <dbReference type="Proteomes" id="UP000245533"/>
    </source>
</evidence>